<dbReference type="KEGG" id="vg:65053226"/>
<protein>
    <submittedName>
        <fullName evidence="1">Uncharacterized protein</fullName>
    </submittedName>
</protein>
<keyword evidence="2" id="KW-1185">Reference proteome</keyword>
<reference evidence="1 2" key="1">
    <citation type="submission" date="2019-06" db="EMBL/GenBank/DDBJ databases">
        <authorList>
            <person name="Li Q."/>
            <person name="Teng T."/>
        </authorList>
    </citation>
    <scope>NUCLEOTIDE SEQUENCE [LARGE SCALE GENOMIC DNA]</scope>
</reference>
<organism evidence="1 2">
    <name type="scientific">Escherichia phage Henu7</name>
    <dbReference type="NCBI Taxonomy" id="2589652"/>
    <lineage>
        <taxon>Viruses</taxon>
        <taxon>Duplodnaviria</taxon>
        <taxon>Heunggongvirae</taxon>
        <taxon>Uroviricota</taxon>
        <taxon>Caudoviricetes</taxon>
        <taxon>Drexlerviridae</taxon>
        <taxon>Tempevirinae</taxon>
        <taxon>Henuseptimavirus</taxon>
        <taxon>Henuseptimavirus henu7</taxon>
    </lineage>
</organism>
<dbReference type="EMBL" id="MN019128">
    <property type="protein sequence ID" value="QEA09685.1"/>
    <property type="molecule type" value="Genomic_DNA"/>
</dbReference>
<sequence>MIISHNVEPSANTARDMIAGMPPKSHRIVRVRGYNFNVSQTLKEILALPEVDTALVGVHTNEYVSFHIVTK</sequence>
<proteinExistence type="predicted"/>
<evidence type="ECO:0000313" key="2">
    <source>
        <dbReference type="Proteomes" id="UP000321468"/>
    </source>
</evidence>
<dbReference type="GeneID" id="65053226"/>
<accession>A0A5B8RQG2</accession>
<dbReference type="RefSeq" id="YP_010064770.1">
    <property type="nucleotide sequence ID" value="NC_054894.1"/>
</dbReference>
<evidence type="ECO:0000313" key="1">
    <source>
        <dbReference type="EMBL" id="QEA09685.1"/>
    </source>
</evidence>
<name>A0A5B8RQG2_9CAUD</name>
<dbReference type="Proteomes" id="UP000321468">
    <property type="component" value="Genome"/>
</dbReference>